<dbReference type="Pfam" id="PF17963">
    <property type="entry name" value="Big_9"/>
    <property type="match status" value="4"/>
</dbReference>
<accession>A0A7X8XXU5</accession>
<evidence type="ECO:0000313" key="3">
    <source>
        <dbReference type="EMBL" id="NLR93453.1"/>
    </source>
</evidence>
<dbReference type="GO" id="GO:0031410">
    <property type="term" value="C:cytoplasmic vesicle"/>
    <property type="evidence" value="ECO:0007669"/>
    <property type="project" value="TreeGrafter"/>
</dbReference>
<feature type="chain" id="PRO_5031283955" evidence="2">
    <location>
        <begin position="20"/>
        <end position="956"/>
    </location>
</feature>
<name>A0A7X8XXU5_9BACT</name>
<dbReference type="Proteomes" id="UP000585050">
    <property type="component" value="Unassembled WGS sequence"/>
</dbReference>
<reference evidence="3 4" key="1">
    <citation type="submission" date="2020-04" db="EMBL/GenBank/DDBJ databases">
        <title>Flammeovirga sp. SR4, a novel species isolated from seawater.</title>
        <authorList>
            <person name="Wang X."/>
        </authorList>
    </citation>
    <scope>NUCLEOTIDE SEQUENCE [LARGE SCALE GENOMIC DNA]</scope>
    <source>
        <strain evidence="3 4">SR4</strain>
    </source>
</reference>
<evidence type="ECO:0000256" key="1">
    <source>
        <dbReference type="SAM" id="MobiDB-lite"/>
    </source>
</evidence>
<feature type="region of interest" description="Disordered" evidence="1">
    <location>
        <begin position="253"/>
        <end position="273"/>
    </location>
</feature>
<proteinExistence type="predicted"/>
<keyword evidence="2" id="KW-0732">Signal</keyword>
<dbReference type="PANTHER" id="PTHR46182:SF2">
    <property type="entry name" value="FI19480P1"/>
    <property type="match status" value="1"/>
</dbReference>
<dbReference type="Gene3D" id="2.60.40.3440">
    <property type="match status" value="4"/>
</dbReference>
<evidence type="ECO:0000313" key="4">
    <source>
        <dbReference type="Proteomes" id="UP000585050"/>
    </source>
</evidence>
<feature type="compositionally biased region" description="Polar residues" evidence="1">
    <location>
        <begin position="253"/>
        <end position="262"/>
    </location>
</feature>
<dbReference type="GO" id="GO:0016020">
    <property type="term" value="C:membrane"/>
    <property type="evidence" value="ECO:0007669"/>
    <property type="project" value="TreeGrafter"/>
</dbReference>
<dbReference type="PANTHER" id="PTHR46182">
    <property type="entry name" value="FI19480P1"/>
    <property type="match status" value="1"/>
</dbReference>
<evidence type="ECO:0000256" key="2">
    <source>
        <dbReference type="SAM" id="SignalP"/>
    </source>
</evidence>
<organism evidence="3 4">
    <name type="scientific">Flammeovirga agarivorans</name>
    <dbReference type="NCBI Taxonomy" id="2726742"/>
    <lineage>
        <taxon>Bacteria</taxon>
        <taxon>Pseudomonadati</taxon>
        <taxon>Bacteroidota</taxon>
        <taxon>Cytophagia</taxon>
        <taxon>Cytophagales</taxon>
        <taxon>Flammeovirgaceae</taxon>
        <taxon>Flammeovirga</taxon>
    </lineage>
</organism>
<dbReference type="RefSeq" id="WP_168884164.1">
    <property type="nucleotide sequence ID" value="NZ_JABAIL010000006.1"/>
</dbReference>
<sequence>MKQILLLFCSLILAYTSFAQSPVTITYSFDNRFDGQTTGLSSSNIIYPQRAIIGGTKLNKIGTVIDDTDRVVAQTVIDNNNATNYKTTFFRFDIHTASGVKFKINKISVIQKSEIAGDPNAIDEEGNGDTYRFRIGTALNGATPDNTDSNQSSDNILFSDQYTETEYIPGEGFNYAQNKESISVYLTGRGERVGGNPIPEEDGGGVYEDDKFNWFVDQVVIEGEYVQGLNLPNFKVEYAFNQNNGDNTDQMKAVSSNPNKINGTEAYRQKGSSQNKKENTFTLVLADNDNNLGYSPTNRTGLAYSLVASDGYKAMIHNYQYKVAGSGEFGSSRAHRTAVYRDATRDGAGIKVDNNHFEFGTTILAGLGVWGESVKGINYASVFFKDNFVFDGEHSFLISANRTGNIDGTSQKERITFDHLTIRGTIIPTNAYSLVQELLAGQDLFINAEVGEGKYSQEAIDRYITTLQAGVDFAFDESKTPEELERKRVEIEALNQVFVNNSKPTANVASYTTNINEDLSITLEGSDSSDDKISYIIIDQSGNGILSGDLPQLTYSPNTDFEGEDTFTFKTFDGIEYSDVATISVTVEGLPNTAPVANTGTATVTSGETVEITLTGSDTDEDMLSYIIVSQPENGILSGEAPNVTYTPDADFVGEDTFTFKVNDGTEDSETVTVIITVEAAAPVNTAPVANTGTITVTSGETVDITLSGSDADEDILSYIIVSQPENGTLSGEAPNVTYTPDADFVGEDTFTFKVNDGTEDSGTATVTITVEAAAPVNTAPVANAVTAKVTSGETVDITLSGSDADEDILSYMIVSQPENGTLSGEAPNVTYTPDADFVGEDTFTFKVNDGTEDSGTVTVTITVEAPQVTNIDDHPTPSLSLKTTLHKVIISENAQENQQVLILIMDLTGNVLFEETVIVGANSTFELPFRFKKNLLYLLSINGSKDRLMNKVLFH</sequence>
<protein>
    <submittedName>
        <fullName evidence="3">Tandem-95 repeat protein</fullName>
    </submittedName>
</protein>
<dbReference type="InterPro" id="IPR029865">
    <property type="entry name" value="KIAA0319-like"/>
</dbReference>
<dbReference type="AlphaFoldDB" id="A0A7X8XXU5"/>
<dbReference type="EMBL" id="JABAIL010000006">
    <property type="protein sequence ID" value="NLR93453.1"/>
    <property type="molecule type" value="Genomic_DNA"/>
</dbReference>
<comment type="caution">
    <text evidence="3">The sequence shown here is derived from an EMBL/GenBank/DDBJ whole genome shotgun (WGS) entry which is preliminary data.</text>
</comment>
<dbReference type="NCBIfam" id="NF012211">
    <property type="entry name" value="tand_rpt_95"/>
    <property type="match status" value="4"/>
</dbReference>
<keyword evidence="4" id="KW-1185">Reference proteome</keyword>
<feature type="signal peptide" evidence="2">
    <location>
        <begin position="1"/>
        <end position="19"/>
    </location>
</feature>
<gene>
    <name evidence="3" type="ORF">HGP29_19810</name>
</gene>